<name>A0A9W4XIE6_9ASCO</name>
<protein>
    <recommendedName>
        <fullName evidence="10">CAF1B/HIR1 beta-propeller domain-containing protein</fullName>
    </recommendedName>
</protein>
<dbReference type="GO" id="GO:0005634">
    <property type="term" value="C:nucleus"/>
    <property type="evidence" value="ECO:0007669"/>
    <property type="project" value="UniProtKB-SubCell"/>
</dbReference>
<comment type="similarity">
    <text evidence="2">Belongs to the WD repeat HIR1 family.</text>
</comment>
<feature type="domain" description="CAF1B/HIR1 beta-propeller" evidence="10">
    <location>
        <begin position="3"/>
        <end position="359"/>
    </location>
</feature>
<reference evidence="11" key="1">
    <citation type="submission" date="2022-12" db="EMBL/GenBank/DDBJ databases">
        <authorList>
            <person name="Brejova B."/>
        </authorList>
    </citation>
    <scope>NUCLEOTIDE SEQUENCE</scope>
</reference>
<evidence type="ECO:0000256" key="6">
    <source>
        <dbReference type="ARBA" id="ARBA00022853"/>
    </source>
</evidence>
<evidence type="ECO:0000256" key="4">
    <source>
        <dbReference type="ARBA" id="ARBA00022737"/>
    </source>
</evidence>
<accession>A0A9W4XIE6</accession>
<evidence type="ECO:0000313" key="11">
    <source>
        <dbReference type="EMBL" id="CAI5760069.1"/>
    </source>
</evidence>
<keyword evidence="6" id="KW-0156">Chromatin regulator</keyword>
<dbReference type="InterPro" id="IPR015943">
    <property type="entry name" value="WD40/YVTN_repeat-like_dom_sf"/>
</dbReference>
<keyword evidence="8" id="KW-0539">Nucleus</keyword>
<evidence type="ECO:0000259" key="10">
    <source>
        <dbReference type="Pfam" id="PF24105"/>
    </source>
</evidence>
<comment type="subcellular location">
    <subcellularLocation>
        <location evidence="1">Nucleus</location>
    </subcellularLocation>
</comment>
<evidence type="ECO:0000256" key="1">
    <source>
        <dbReference type="ARBA" id="ARBA00004123"/>
    </source>
</evidence>
<evidence type="ECO:0000256" key="8">
    <source>
        <dbReference type="ARBA" id="ARBA00023242"/>
    </source>
</evidence>
<dbReference type="GO" id="GO:0006335">
    <property type="term" value="P:DNA replication-dependent chromatin assembly"/>
    <property type="evidence" value="ECO:0007669"/>
    <property type="project" value="InterPro"/>
</dbReference>
<dbReference type="Gene3D" id="2.130.10.10">
    <property type="entry name" value="YVTN repeat-like/Quinoprotein amine dehydrogenase"/>
    <property type="match status" value="2"/>
</dbReference>
<dbReference type="GO" id="GO:0033186">
    <property type="term" value="C:CAF-1 complex"/>
    <property type="evidence" value="ECO:0007669"/>
    <property type="project" value="TreeGrafter"/>
</dbReference>
<dbReference type="Proteomes" id="UP001152885">
    <property type="component" value="Unassembled WGS sequence"/>
</dbReference>
<dbReference type="InterPro" id="IPR001680">
    <property type="entry name" value="WD40_rpt"/>
</dbReference>
<evidence type="ECO:0000256" key="3">
    <source>
        <dbReference type="ARBA" id="ARBA00022574"/>
    </source>
</evidence>
<feature type="repeat" description="WD" evidence="9">
    <location>
        <begin position="118"/>
        <end position="159"/>
    </location>
</feature>
<gene>
    <name evidence="11" type="ORF">CANVERA_P4581</name>
</gene>
<keyword evidence="5" id="KW-0227">DNA damage</keyword>
<dbReference type="AlphaFoldDB" id="A0A9W4XIE6"/>
<dbReference type="InterPro" id="IPR045145">
    <property type="entry name" value="PTHR15271"/>
</dbReference>
<feature type="repeat" description="WD" evidence="9">
    <location>
        <begin position="166"/>
        <end position="198"/>
    </location>
</feature>
<dbReference type="GO" id="GO:0006334">
    <property type="term" value="P:nucleosome assembly"/>
    <property type="evidence" value="ECO:0007669"/>
    <property type="project" value="TreeGrafter"/>
</dbReference>
<organism evidence="11 12">
    <name type="scientific">Candida verbasci</name>
    <dbReference type="NCBI Taxonomy" id="1227364"/>
    <lineage>
        <taxon>Eukaryota</taxon>
        <taxon>Fungi</taxon>
        <taxon>Dikarya</taxon>
        <taxon>Ascomycota</taxon>
        <taxon>Saccharomycotina</taxon>
        <taxon>Pichiomycetes</taxon>
        <taxon>Debaryomycetaceae</taxon>
        <taxon>Candida/Lodderomyces clade</taxon>
        <taxon>Candida</taxon>
    </lineage>
</organism>
<keyword evidence="12" id="KW-1185">Reference proteome</keyword>
<dbReference type="SMART" id="SM00320">
    <property type="entry name" value="WD40"/>
    <property type="match status" value="5"/>
</dbReference>
<dbReference type="EMBL" id="CANTUO010000005">
    <property type="protein sequence ID" value="CAI5760069.1"/>
    <property type="molecule type" value="Genomic_DNA"/>
</dbReference>
<dbReference type="SUPFAM" id="SSF50978">
    <property type="entry name" value="WD40 repeat-like"/>
    <property type="match status" value="1"/>
</dbReference>
<keyword evidence="3 9" id="KW-0853">WD repeat</keyword>
<sequence>MEAHAITIHWHNDNQPIYSIDYQPNSQDFKRLITGGGDNNIRIWKFLENDSIEYLSTLSKHTQAVNVVRFNPQANIIASAGDDGTILLWIKSDTIIKDLESSDQQFEDLESWKVVTSLRSSTSEIMDICWSNNGEYLISGSMDNILRVYKIEEKNGVWSGDLINSFNNHSHYVQGVYYDPIDEFIVSQSADRSVNIYKDFQLYAKFQKFNNLNLYHSETLQSFFRRLCFSPDGSLLLTPAGLENTDNEKESNVVYIYSRGSLGKSPIMKLSGFNKPTIVISFNERKFKGGSVLDLPYYYIFAIATQESILLYSTKDFKILASVSNLHYSSITALKWIEYNKLLISSTDGFCSIVKINDDLFGEIYTE</sequence>
<proteinExistence type="inferred from homology"/>
<keyword evidence="4" id="KW-0677">Repeat</keyword>
<comment type="caution">
    <text evidence="11">The sequence shown here is derived from an EMBL/GenBank/DDBJ whole genome shotgun (WGS) entry which is preliminary data.</text>
</comment>
<evidence type="ECO:0000256" key="5">
    <source>
        <dbReference type="ARBA" id="ARBA00022763"/>
    </source>
</evidence>
<dbReference type="Pfam" id="PF24105">
    <property type="entry name" value="Beta-prop_CAF1B_HIR1"/>
    <property type="match status" value="1"/>
</dbReference>
<evidence type="ECO:0000256" key="2">
    <source>
        <dbReference type="ARBA" id="ARBA00007306"/>
    </source>
</evidence>
<feature type="repeat" description="WD" evidence="9">
    <location>
        <begin position="58"/>
        <end position="89"/>
    </location>
</feature>
<feature type="repeat" description="WD" evidence="9">
    <location>
        <begin position="10"/>
        <end position="54"/>
    </location>
</feature>
<dbReference type="InterPro" id="IPR055410">
    <property type="entry name" value="Beta-prop_CAF1B_HIR1"/>
</dbReference>
<evidence type="ECO:0000256" key="7">
    <source>
        <dbReference type="ARBA" id="ARBA00023204"/>
    </source>
</evidence>
<dbReference type="PANTHER" id="PTHR15271">
    <property type="entry name" value="CHROMATIN ASSEMBLY FACTOR 1 SUBUNIT B"/>
    <property type="match status" value="1"/>
</dbReference>
<dbReference type="GO" id="GO:0006281">
    <property type="term" value="P:DNA repair"/>
    <property type="evidence" value="ECO:0007669"/>
    <property type="project" value="UniProtKB-KW"/>
</dbReference>
<dbReference type="PANTHER" id="PTHR15271:SF4">
    <property type="entry name" value="CHROMATIN ASSEMBLY FACTOR 1 SUBUNIT B"/>
    <property type="match status" value="1"/>
</dbReference>
<dbReference type="OrthoDB" id="71227at2759"/>
<keyword evidence="7" id="KW-0234">DNA repair</keyword>
<dbReference type="PROSITE" id="PS50294">
    <property type="entry name" value="WD_REPEATS_REGION"/>
    <property type="match status" value="1"/>
</dbReference>
<dbReference type="PROSITE" id="PS50082">
    <property type="entry name" value="WD_REPEATS_2"/>
    <property type="match status" value="4"/>
</dbReference>
<dbReference type="InterPro" id="IPR036322">
    <property type="entry name" value="WD40_repeat_dom_sf"/>
</dbReference>
<evidence type="ECO:0000313" key="12">
    <source>
        <dbReference type="Proteomes" id="UP001152885"/>
    </source>
</evidence>
<evidence type="ECO:0000256" key="9">
    <source>
        <dbReference type="PROSITE-ProRule" id="PRU00221"/>
    </source>
</evidence>